<name>A0A0C1R4D9_9CYAN</name>
<dbReference type="OrthoDB" id="37622at2"/>
<organism evidence="3">
    <name type="scientific">Tolypothrix bouteillei VB521301</name>
    <dbReference type="NCBI Taxonomy" id="1479485"/>
    <lineage>
        <taxon>Bacteria</taxon>
        <taxon>Bacillati</taxon>
        <taxon>Cyanobacteriota</taxon>
        <taxon>Cyanophyceae</taxon>
        <taxon>Nostocales</taxon>
        <taxon>Tolypothrichaceae</taxon>
        <taxon>Tolypothrix</taxon>
    </lineage>
</organism>
<sequence length="118" mass="13213">MNKSVKYGVVLVTASSIEEAETIANALVEAKLAACVSIMPIHSIYTWQGQKHKEQEWQLLIKTDLAHFPALEEKIRELHSYEVPEIIALPVVAGSQPYLQWISEQVESTTYTDTVSTV</sequence>
<dbReference type="RefSeq" id="WP_038074666.1">
    <property type="nucleotide sequence ID" value="NZ_JHEG04000001.1"/>
</dbReference>
<evidence type="ECO:0000313" key="3">
    <source>
        <dbReference type="EMBL" id="KIE10623.1"/>
    </source>
</evidence>
<comment type="similarity">
    <text evidence="1">Belongs to the CutA family.</text>
</comment>
<proteinExistence type="inferred from homology"/>
<dbReference type="GO" id="GO:0005507">
    <property type="term" value="F:copper ion binding"/>
    <property type="evidence" value="ECO:0007669"/>
    <property type="project" value="TreeGrafter"/>
</dbReference>
<accession>A0A0C1R4D9</accession>
<dbReference type="InterPro" id="IPR015867">
    <property type="entry name" value="N-reg_PII/ATP_PRibTrfase_C"/>
</dbReference>
<gene>
    <name evidence="3" type="ORF">DA73_0219090</name>
    <name evidence="2" type="ORF">DA73_0400014855</name>
</gene>
<comment type="caution">
    <text evidence="3">The sequence shown here is derived from an EMBL/GenBank/DDBJ whole genome shotgun (WGS) entry which is preliminary data.</text>
</comment>
<dbReference type="InterPro" id="IPR004323">
    <property type="entry name" value="Ion_tolerance_CutA"/>
</dbReference>
<evidence type="ECO:0000313" key="2">
    <source>
        <dbReference type="EMBL" id="KAF3886613.1"/>
    </source>
</evidence>
<dbReference type="SUPFAM" id="SSF54913">
    <property type="entry name" value="GlnB-like"/>
    <property type="match status" value="1"/>
</dbReference>
<dbReference type="InterPro" id="IPR011322">
    <property type="entry name" value="N-reg_PII-like_a/b"/>
</dbReference>
<dbReference type="Proteomes" id="UP000029738">
    <property type="component" value="Unassembled WGS sequence"/>
</dbReference>
<evidence type="ECO:0000256" key="1">
    <source>
        <dbReference type="ARBA" id="ARBA00010169"/>
    </source>
</evidence>
<dbReference type="PANTHER" id="PTHR23419:SF8">
    <property type="entry name" value="FI09726P"/>
    <property type="match status" value="1"/>
</dbReference>
<dbReference type="PANTHER" id="PTHR23419">
    <property type="entry name" value="DIVALENT CATION TOLERANCE CUTA-RELATED"/>
    <property type="match status" value="1"/>
</dbReference>
<dbReference type="Pfam" id="PF03091">
    <property type="entry name" value="CutA1"/>
    <property type="match status" value="1"/>
</dbReference>
<reference evidence="3" key="1">
    <citation type="journal article" date="2015" name="Genome Announc.">
        <title>Draft Genome Sequence of Tolypothrix boutellei Strain VB521301.</title>
        <authorList>
            <person name="Chandrababunaidu M.M."/>
            <person name="Singh D."/>
            <person name="Sen D."/>
            <person name="Bhan S."/>
            <person name="Das S."/>
            <person name="Gupta A."/>
            <person name="Adhikary S.P."/>
            <person name="Tripathy S."/>
        </authorList>
    </citation>
    <scope>NUCLEOTIDE SEQUENCE</scope>
    <source>
        <strain evidence="3">VB521301</strain>
    </source>
</reference>
<dbReference type="Gene3D" id="3.30.70.120">
    <property type="match status" value="1"/>
</dbReference>
<reference evidence="2" key="2">
    <citation type="submission" date="2019-11" db="EMBL/GenBank/DDBJ databases">
        <title>Improved Assembly of Tolypothrix boutellei genome.</title>
        <authorList>
            <person name="Sarangi A.N."/>
            <person name="Mukherjee M."/>
            <person name="Ghosh S."/>
            <person name="Singh D."/>
            <person name="Das A."/>
            <person name="Kant S."/>
            <person name="Prusty A."/>
            <person name="Tripathy S."/>
        </authorList>
    </citation>
    <scope>NUCLEOTIDE SEQUENCE</scope>
    <source>
        <strain evidence="2">VB521301</strain>
    </source>
</reference>
<dbReference type="AlphaFoldDB" id="A0A0C1R4D9"/>
<dbReference type="EMBL" id="JHEG04000001">
    <property type="protein sequence ID" value="KAF3886613.1"/>
    <property type="molecule type" value="Genomic_DNA"/>
</dbReference>
<dbReference type="STRING" id="1479485.DA73_0219090"/>
<keyword evidence="4" id="KW-1185">Reference proteome</keyword>
<evidence type="ECO:0000313" key="4">
    <source>
        <dbReference type="Proteomes" id="UP000029738"/>
    </source>
</evidence>
<dbReference type="GO" id="GO:0010038">
    <property type="term" value="P:response to metal ion"/>
    <property type="evidence" value="ECO:0007669"/>
    <property type="project" value="InterPro"/>
</dbReference>
<protein>
    <submittedName>
        <fullName evidence="2 3">Cation tolerance protein CutA</fullName>
    </submittedName>
</protein>
<dbReference type="EMBL" id="JHEG02000048">
    <property type="protein sequence ID" value="KIE10623.1"/>
    <property type="molecule type" value="Genomic_DNA"/>
</dbReference>